<evidence type="ECO:0000313" key="2">
    <source>
        <dbReference type="EMBL" id="KAK7429345.1"/>
    </source>
</evidence>
<accession>A0ABR1I713</accession>
<feature type="compositionally biased region" description="Basic and acidic residues" evidence="1">
    <location>
        <begin position="72"/>
        <end position="84"/>
    </location>
</feature>
<organism evidence="2 3">
    <name type="scientific">Neonectria magnoliae</name>
    <dbReference type="NCBI Taxonomy" id="2732573"/>
    <lineage>
        <taxon>Eukaryota</taxon>
        <taxon>Fungi</taxon>
        <taxon>Dikarya</taxon>
        <taxon>Ascomycota</taxon>
        <taxon>Pezizomycotina</taxon>
        <taxon>Sordariomycetes</taxon>
        <taxon>Hypocreomycetidae</taxon>
        <taxon>Hypocreales</taxon>
        <taxon>Nectriaceae</taxon>
        <taxon>Neonectria</taxon>
    </lineage>
</organism>
<evidence type="ECO:0000256" key="1">
    <source>
        <dbReference type="SAM" id="MobiDB-lite"/>
    </source>
</evidence>
<protein>
    <submittedName>
        <fullName evidence="2">Uncharacterized protein</fullName>
    </submittedName>
</protein>
<dbReference type="EMBL" id="JAZAVK010000030">
    <property type="protein sequence ID" value="KAK7429345.1"/>
    <property type="molecule type" value="Genomic_DNA"/>
</dbReference>
<gene>
    <name evidence="2" type="ORF">QQZ08_004157</name>
</gene>
<comment type="caution">
    <text evidence="2">The sequence shown here is derived from an EMBL/GenBank/DDBJ whole genome shotgun (WGS) entry which is preliminary data.</text>
</comment>
<dbReference type="Proteomes" id="UP001498421">
    <property type="component" value="Unassembled WGS sequence"/>
</dbReference>
<reference evidence="2 3" key="1">
    <citation type="journal article" date="2025" name="Microbiol. Resour. Announc.">
        <title>Draft genome sequences for Neonectria magnoliae and Neonectria punicea, canker pathogens of Liriodendron tulipifera and Acer saccharum in West Virginia.</title>
        <authorList>
            <person name="Petronek H.M."/>
            <person name="Kasson M.T."/>
            <person name="Metheny A.M."/>
            <person name="Stauder C.M."/>
            <person name="Lovett B."/>
            <person name="Lynch S.C."/>
            <person name="Garnas J.R."/>
            <person name="Kasson L.R."/>
            <person name="Stajich J.E."/>
        </authorList>
    </citation>
    <scope>NUCLEOTIDE SEQUENCE [LARGE SCALE GENOMIC DNA]</scope>
    <source>
        <strain evidence="2 3">NRRL 64651</strain>
    </source>
</reference>
<keyword evidence="3" id="KW-1185">Reference proteome</keyword>
<name>A0ABR1I713_9HYPO</name>
<sequence>MADHNSPGQAASYAAGNQTECFPRQVGDVESQNGYNSDEAEAFLAASLSAPPCGVRQNFRAVPNEDETSELDLARPRNPEREEPPLYCSDDELADEDEDWVFDLVPRNEGLFRTPWEPNQQQYLPSAANGAPDKAAKEACTFDDCEMVVVRDTAAGDEASESELEVDTVSTFVIPMGPRVQITYTEEQLHPHATRAKVLARSIPGARRLETAVTSGASALQTTCTRVAGRVGTAARAGSELVVLGGGQARRYLADEAWHAGVDMAVRFQENWPAMMQLLRDGWAAHVEDFVRALPQRDRLLGARRRRHL</sequence>
<feature type="region of interest" description="Disordered" evidence="1">
    <location>
        <begin position="60"/>
        <end position="90"/>
    </location>
</feature>
<evidence type="ECO:0000313" key="3">
    <source>
        <dbReference type="Proteomes" id="UP001498421"/>
    </source>
</evidence>
<proteinExistence type="predicted"/>